<evidence type="ECO:0000313" key="1">
    <source>
        <dbReference type="EMBL" id="KAK7676638.1"/>
    </source>
</evidence>
<gene>
    <name evidence="1" type="ORF">QCA50_020381</name>
</gene>
<accession>A0AAW0FGF8</accession>
<dbReference type="EMBL" id="JASBNA010000109">
    <property type="protein sequence ID" value="KAK7676638.1"/>
    <property type="molecule type" value="Genomic_DNA"/>
</dbReference>
<keyword evidence="2" id="KW-1185">Reference proteome</keyword>
<evidence type="ECO:0000313" key="2">
    <source>
        <dbReference type="Proteomes" id="UP001385951"/>
    </source>
</evidence>
<name>A0AAW0FGF8_9APHY</name>
<comment type="caution">
    <text evidence="1">The sequence shown here is derived from an EMBL/GenBank/DDBJ whole genome shotgun (WGS) entry which is preliminary data.</text>
</comment>
<protein>
    <submittedName>
        <fullName evidence="1">Uncharacterized protein</fullName>
    </submittedName>
</protein>
<organism evidence="1 2">
    <name type="scientific">Cerrena zonata</name>
    <dbReference type="NCBI Taxonomy" id="2478898"/>
    <lineage>
        <taxon>Eukaryota</taxon>
        <taxon>Fungi</taxon>
        <taxon>Dikarya</taxon>
        <taxon>Basidiomycota</taxon>
        <taxon>Agaricomycotina</taxon>
        <taxon>Agaricomycetes</taxon>
        <taxon>Polyporales</taxon>
        <taxon>Cerrenaceae</taxon>
        <taxon>Cerrena</taxon>
    </lineage>
</organism>
<sequence>MALVTVGPLVQASYLEDLICEKYSLFNARDLDLQPQHVLDPVLGTDLLLVINIAPRMSKSIVLFHLQLLVDREYTRKRSTKIS</sequence>
<dbReference type="Proteomes" id="UP001385951">
    <property type="component" value="Unassembled WGS sequence"/>
</dbReference>
<dbReference type="AlphaFoldDB" id="A0AAW0FGF8"/>
<proteinExistence type="predicted"/>
<reference evidence="1 2" key="1">
    <citation type="submission" date="2022-09" db="EMBL/GenBank/DDBJ databases">
        <authorList>
            <person name="Palmer J.M."/>
        </authorList>
    </citation>
    <scope>NUCLEOTIDE SEQUENCE [LARGE SCALE GENOMIC DNA]</scope>
    <source>
        <strain evidence="1 2">DSM 7382</strain>
    </source>
</reference>